<dbReference type="EMBL" id="CTKE01000013">
    <property type="protein sequence ID" value="CQI92588.1"/>
    <property type="molecule type" value="Genomic_DNA"/>
</dbReference>
<gene>
    <name evidence="1" type="ORF">ERS008555_02705</name>
</gene>
<evidence type="ECO:0000313" key="1">
    <source>
        <dbReference type="EMBL" id="CQI92588.1"/>
    </source>
</evidence>
<sequence length="158" mass="17782">MKETIYIGELILETLPPHSTLTIANSTKTITVITNDTDQNQLMPIDTSLFEAGFYTVVSNAGGKLTITNINIINPMAQTDRLIELQKQLDDLNILIQARISGDTSQLTINNKTLIHESLETLLKLKSTITQQLNHLKKKLYKNNNSGFFKSIIHCRTR</sequence>
<name>A0A0U1HUZ0_YERRO</name>
<protein>
    <submittedName>
        <fullName evidence="1">Uncharacterized protein</fullName>
    </submittedName>
</protein>
<evidence type="ECO:0000313" key="2">
    <source>
        <dbReference type="Proteomes" id="UP000042054"/>
    </source>
</evidence>
<dbReference type="AlphaFoldDB" id="A0A0U1HUZ0"/>
<accession>A0A0U1HUZ0</accession>
<reference evidence="1 2" key="1">
    <citation type="submission" date="2015-03" db="EMBL/GenBank/DDBJ databases">
        <authorList>
            <person name="Murphy D."/>
        </authorList>
    </citation>
    <scope>NUCLEOTIDE SEQUENCE [LARGE SCALE GENOMIC DNA]</scope>
    <source>
        <strain evidence="1 2">68/02</strain>
    </source>
</reference>
<dbReference type="OrthoDB" id="6635272at2"/>
<organism evidence="1 2">
    <name type="scientific">Yersinia rohdei</name>
    <dbReference type="NCBI Taxonomy" id="29485"/>
    <lineage>
        <taxon>Bacteria</taxon>
        <taxon>Pseudomonadati</taxon>
        <taxon>Pseudomonadota</taxon>
        <taxon>Gammaproteobacteria</taxon>
        <taxon>Enterobacterales</taxon>
        <taxon>Yersiniaceae</taxon>
        <taxon>Yersinia</taxon>
    </lineage>
</organism>
<dbReference type="RefSeq" id="WP_050535148.1">
    <property type="nucleotide sequence ID" value="NZ_CTKE01000013.1"/>
</dbReference>
<dbReference type="Proteomes" id="UP000042054">
    <property type="component" value="Unassembled WGS sequence"/>
</dbReference>
<proteinExistence type="predicted"/>